<dbReference type="Proteomes" id="UP001499987">
    <property type="component" value="Unassembled WGS sequence"/>
</dbReference>
<dbReference type="Gene3D" id="3.30.530.20">
    <property type="match status" value="1"/>
</dbReference>
<accession>A0ABP4DYW6</accession>
<dbReference type="SUPFAM" id="SSF55961">
    <property type="entry name" value="Bet v1-like"/>
    <property type="match status" value="1"/>
</dbReference>
<keyword evidence="4" id="KW-1185">Reference proteome</keyword>
<comment type="caution">
    <text evidence="3">The sequence shown here is derived from an EMBL/GenBank/DDBJ whole genome shotgun (WGS) entry which is preliminary data.</text>
</comment>
<dbReference type="EMBL" id="BAAALD010000017">
    <property type="protein sequence ID" value="GAA1080695.1"/>
    <property type="molecule type" value="Genomic_DNA"/>
</dbReference>
<sequence length="133" mass="14796">MTDSDTIHCDRFLPHPPAAVWRALTDPELHARWWAAGDVRPVVGHRFSLDMGPWGSQPCEVTAVEEERLLRYTFAEGSLDTTVTWRLVPEGRGTRLFLEHAGFDLDSPMGRTALDGMGKGWPGVLARLDTVLA</sequence>
<dbReference type="InterPro" id="IPR023393">
    <property type="entry name" value="START-like_dom_sf"/>
</dbReference>
<proteinExistence type="inferred from homology"/>
<evidence type="ECO:0000256" key="1">
    <source>
        <dbReference type="ARBA" id="ARBA00006817"/>
    </source>
</evidence>
<organism evidence="3 4">
    <name type="scientific">Kitasatospora arboriphila</name>
    <dbReference type="NCBI Taxonomy" id="258052"/>
    <lineage>
        <taxon>Bacteria</taxon>
        <taxon>Bacillati</taxon>
        <taxon>Actinomycetota</taxon>
        <taxon>Actinomycetes</taxon>
        <taxon>Kitasatosporales</taxon>
        <taxon>Streptomycetaceae</taxon>
        <taxon>Kitasatospora</taxon>
    </lineage>
</organism>
<reference evidence="4" key="1">
    <citation type="journal article" date="2019" name="Int. J. Syst. Evol. Microbiol.">
        <title>The Global Catalogue of Microorganisms (GCM) 10K type strain sequencing project: providing services to taxonomists for standard genome sequencing and annotation.</title>
        <authorList>
            <consortium name="The Broad Institute Genomics Platform"/>
            <consortium name="The Broad Institute Genome Sequencing Center for Infectious Disease"/>
            <person name="Wu L."/>
            <person name="Ma J."/>
        </authorList>
    </citation>
    <scope>NUCLEOTIDE SEQUENCE [LARGE SCALE GENOMIC DNA]</scope>
    <source>
        <strain evidence="4">JCM 13002</strain>
    </source>
</reference>
<name>A0ABP4DYW6_9ACTN</name>
<dbReference type="InterPro" id="IPR013538">
    <property type="entry name" value="ASHA1/2-like_C"/>
</dbReference>
<protein>
    <submittedName>
        <fullName evidence="3">SRPBCC domain-containing protein</fullName>
    </submittedName>
</protein>
<dbReference type="CDD" id="cd07814">
    <property type="entry name" value="SRPBCC_CalC_Aha1-like"/>
    <property type="match status" value="1"/>
</dbReference>
<dbReference type="RefSeq" id="WP_344623546.1">
    <property type="nucleotide sequence ID" value="NZ_BAAALD010000017.1"/>
</dbReference>
<comment type="similarity">
    <text evidence="1">Belongs to the AHA1 family.</text>
</comment>
<feature type="domain" description="Activator of Hsp90 ATPase homologue 1/2-like C-terminal" evidence="2">
    <location>
        <begin position="15"/>
        <end position="132"/>
    </location>
</feature>
<evidence type="ECO:0000259" key="2">
    <source>
        <dbReference type="Pfam" id="PF08327"/>
    </source>
</evidence>
<dbReference type="Pfam" id="PF08327">
    <property type="entry name" value="AHSA1"/>
    <property type="match status" value="1"/>
</dbReference>
<evidence type="ECO:0000313" key="4">
    <source>
        <dbReference type="Proteomes" id="UP001499987"/>
    </source>
</evidence>
<evidence type="ECO:0000313" key="3">
    <source>
        <dbReference type="EMBL" id="GAA1080695.1"/>
    </source>
</evidence>
<gene>
    <name evidence="3" type="ORF">GCM10009663_24250</name>
</gene>